<sequence>MCSRPARIRVSSCVRVKQKPETMTKLAVVICFAVLLASVEHRVEGTVVRLLTDFIQNNVAGIPLIHKTEEYDFDPEISKKRRELYYELHGYRGEKVIERLGLGIDGKHHERLAHQRQRDEGHLQGLNYLQP</sequence>
<accession>A0A182QXP2</accession>
<proteinExistence type="predicted"/>
<dbReference type="EnsemblMetazoa" id="AFAF018946-RA">
    <property type="protein sequence ID" value="AFAF018946-PA"/>
    <property type="gene ID" value="AFAF018946"/>
</dbReference>
<dbReference type="AlphaFoldDB" id="A0A182QXP2"/>
<dbReference type="PANTHER" id="PTHR39951:SF2">
    <property type="entry name" value="IP05660P"/>
    <property type="match status" value="1"/>
</dbReference>
<evidence type="ECO:0000313" key="1">
    <source>
        <dbReference type="EnsemblMetazoa" id="AFAF018946-PA"/>
    </source>
</evidence>
<dbReference type="EMBL" id="AXCN02000959">
    <property type="status" value="NOT_ANNOTATED_CDS"/>
    <property type="molecule type" value="Genomic_DNA"/>
</dbReference>
<dbReference type="STRING" id="69004.A0A182QXP2"/>
<keyword evidence="2" id="KW-1185">Reference proteome</keyword>
<organism evidence="1 2">
    <name type="scientific">Anopheles farauti</name>
    <dbReference type="NCBI Taxonomy" id="69004"/>
    <lineage>
        <taxon>Eukaryota</taxon>
        <taxon>Metazoa</taxon>
        <taxon>Ecdysozoa</taxon>
        <taxon>Arthropoda</taxon>
        <taxon>Hexapoda</taxon>
        <taxon>Insecta</taxon>
        <taxon>Pterygota</taxon>
        <taxon>Neoptera</taxon>
        <taxon>Endopterygota</taxon>
        <taxon>Diptera</taxon>
        <taxon>Nematocera</taxon>
        <taxon>Culicoidea</taxon>
        <taxon>Culicidae</taxon>
        <taxon>Anophelinae</taxon>
        <taxon>Anopheles</taxon>
    </lineage>
</organism>
<reference evidence="2" key="1">
    <citation type="submission" date="2014-01" db="EMBL/GenBank/DDBJ databases">
        <title>The Genome Sequence of Anopheles farauti FAR1 (V2).</title>
        <authorList>
            <consortium name="The Broad Institute Genomics Platform"/>
            <person name="Neafsey D.E."/>
            <person name="Besansky N."/>
            <person name="Howell P."/>
            <person name="Walton C."/>
            <person name="Young S.K."/>
            <person name="Zeng Q."/>
            <person name="Gargeya S."/>
            <person name="Fitzgerald M."/>
            <person name="Haas B."/>
            <person name="Abouelleil A."/>
            <person name="Allen A.W."/>
            <person name="Alvarado L."/>
            <person name="Arachchi H.M."/>
            <person name="Berlin A.M."/>
            <person name="Chapman S.B."/>
            <person name="Gainer-Dewar J."/>
            <person name="Goldberg J."/>
            <person name="Griggs A."/>
            <person name="Gujja S."/>
            <person name="Hansen M."/>
            <person name="Howarth C."/>
            <person name="Imamovic A."/>
            <person name="Ireland A."/>
            <person name="Larimer J."/>
            <person name="McCowan C."/>
            <person name="Murphy C."/>
            <person name="Pearson M."/>
            <person name="Poon T.W."/>
            <person name="Priest M."/>
            <person name="Roberts A."/>
            <person name="Saif S."/>
            <person name="Shea T."/>
            <person name="Sisk P."/>
            <person name="Sykes S."/>
            <person name="Wortman J."/>
            <person name="Nusbaum C."/>
            <person name="Birren B."/>
        </authorList>
    </citation>
    <scope>NUCLEOTIDE SEQUENCE [LARGE SCALE GENOMIC DNA]</scope>
    <source>
        <strain evidence="2">FAR1</strain>
    </source>
</reference>
<evidence type="ECO:0000313" key="2">
    <source>
        <dbReference type="Proteomes" id="UP000075886"/>
    </source>
</evidence>
<name>A0A182QXP2_9DIPT</name>
<dbReference type="PANTHER" id="PTHR39951">
    <property type="entry name" value="FI22632P1"/>
    <property type="match status" value="1"/>
</dbReference>
<dbReference type="Proteomes" id="UP000075886">
    <property type="component" value="Unassembled WGS sequence"/>
</dbReference>
<dbReference type="VEuPathDB" id="VectorBase:AFAF018946"/>
<reference evidence="1" key="2">
    <citation type="submission" date="2020-05" db="UniProtKB">
        <authorList>
            <consortium name="EnsemblMetazoa"/>
        </authorList>
    </citation>
    <scope>IDENTIFICATION</scope>
    <source>
        <strain evidence="1">FAR1</strain>
    </source>
</reference>
<protein>
    <submittedName>
        <fullName evidence="1">Uncharacterized protein</fullName>
    </submittedName>
</protein>